<dbReference type="PANTHER" id="PTHR43277:SF4">
    <property type="entry name" value="ARGININE DECARBOXYLASE"/>
    <property type="match status" value="1"/>
</dbReference>
<organism evidence="8 9">
    <name type="scientific">Geosporobacter subterraneus DSM 17957</name>
    <dbReference type="NCBI Taxonomy" id="1121919"/>
    <lineage>
        <taxon>Bacteria</taxon>
        <taxon>Bacillati</taxon>
        <taxon>Bacillota</taxon>
        <taxon>Clostridia</taxon>
        <taxon>Peptostreptococcales</taxon>
        <taxon>Thermotaleaceae</taxon>
        <taxon>Geosporobacter</taxon>
    </lineage>
</organism>
<evidence type="ECO:0000256" key="1">
    <source>
        <dbReference type="ARBA" id="ARBA00001933"/>
    </source>
</evidence>
<dbReference type="InterPro" id="IPR036633">
    <property type="entry name" value="Prn/Lys/Arg_de-COase_C_sf"/>
</dbReference>
<reference evidence="9" key="1">
    <citation type="submission" date="2016-11" db="EMBL/GenBank/DDBJ databases">
        <authorList>
            <person name="Varghese N."/>
            <person name="Submissions S."/>
        </authorList>
    </citation>
    <scope>NUCLEOTIDE SEQUENCE [LARGE SCALE GENOMIC DNA]</scope>
    <source>
        <strain evidence="9">DSM 17957</strain>
    </source>
</reference>
<sequence>MENNIIIDKLIKQVNREMVSFHVPGHKNGRIFERYNYKNFLQQLAAMDTTEIYGLDNLHAPEGMILEAQNRAAEFFGADESYFLVDGTSSGVLSAIMAVTCPGDQILVPRDCHKSVINGLILGDLHPIYIHPQVNHEFQISGGLTPERVEAALLEYPEIKAVVITYPNYYGICSDIEEIVRIVHHYDKIVITDEAHGAHLRLHEKLPVSALEAGADIVVQSTHKTLPAFTQSSMLHVKSKRIDRQRLRLMLSIHQSTSPSYLLMASLDMARAIAQQDGRFLMEKLLEMIHSFHRSLKNEKGIRILNYEAVGTNGIKNIDPTKLVIDLSDLGISGPALEELLRTRYHIQVEMANVYNVVALSSIGNEQRDFDRLLRALRSIKEGKGIARRKITLPEYSYSLPPMEMTPRQAVYSEKKEIAFLQGSGKISGEYIIPYPPGIPILCPGEVITREIIEYVRQLKAYGIHMIGMQDDQLEKIKIIDV</sequence>
<comment type="similarity">
    <text evidence="2">Belongs to the Orn/Lys/Arg decarboxylase class-I family.</text>
</comment>
<keyword evidence="3" id="KW-0210">Decarboxylase</keyword>
<accession>A0A1M6PSU8</accession>
<comment type="cofactor">
    <cofactor evidence="1">
        <name>pyridoxal 5'-phosphate</name>
        <dbReference type="ChEBI" id="CHEBI:597326"/>
    </cofactor>
</comment>
<dbReference type="Gene3D" id="3.90.100.10">
    <property type="entry name" value="Orn/Lys/Arg decarboxylase, C-terminal domain"/>
    <property type="match status" value="1"/>
</dbReference>
<dbReference type="Pfam" id="PF03711">
    <property type="entry name" value="OKR_DC_1_C"/>
    <property type="match status" value="1"/>
</dbReference>
<evidence type="ECO:0000259" key="7">
    <source>
        <dbReference type="Pfam" id="PF03711"/>
    </source>
</evidence>
<dbReference type="GO" id="GO:0016831">
    <property type="term" value="F:carboxy-lyase activity"/>
    <property type="evidence" value="ECO:0007669"/>
    <property type="project" value="UniProtKB-KW"/>
</dbReference>
<evidence type="ECO:0000313" key="8">
    <source>
        <dbReference type="EMBL" id="SHK10981.1"/>
    </source>
</evidence>
<dbReference type="SUPFAM" id="SSF55904">
    <property type="entry name" value="Ornithine decarboxylase C-terminal domain"/>
    <property type="match status" value="1"/>
</dbReference>
<keyword evidence="4" id="KW-0663">Pyridoxal phosphate</keyword>
<evidence type="ECO:0000259" key="6">
    <source>
        <dbReference type="Pfam" id="PF01276"/>
    </source>
</evidence>
<dbReference type="STRING" id="1121919.SAMN02745975_03667"/>
<dbReference type="InterPro" id="IPR015421">
    <property type="entry name" value="PyrdxlP-dep_Trfase_major"/>
</dbReference>
<dbReference type="CDD" id="cd00615">
    <property type="entry name" value="Orn_deC_like"/>
    <property type="match status" value="1"/>
</dbReference>
<dbReference type="InterPro" id="IPR000310">
    <property type="entry name" value="Orn/Lys/Arg_deCO2ase_major_dom"/>
</dbReference>
<keyword evidence="9" id="KW-1185">Reference proteome</keyword>
<name>A0A1M6PSU8_9FIRM</name>
<evidence type="ECO:0000256" key="4">
    <source>
        <dbReference type="ARBA" id="ARBA00022898"/>
    </source>
</evidence>
<dbReference type="RefSeq" id="WP_110942631.1">
    <property type="nucleotide sequence ID" value="NZ_FQZV01000074.1"/>
</dbReference>
<dbReference type="EMBL" id="FQZV01000074">
    <property type="protein sequence ID" value="SHK10981.1"/>
    <property type="molecule type" value="Genomic_DNA"/>
</dbReference>
<dbReference type="OrthoDB" id="9815233at2"/>
<dbReference type="InterPro" id="IPR015424">
    <property type="entry name" value="PyrdxlP-dep_Trfase"/>
</dbReference>
<proteinExistence type="inferred from homology"/>
<evidence type="ECO:0000256" key="5">
    <source>
        <dbReference type="ARBA" id="ARBA00023239"/>
    </source>
</evidence>
<dbReference type="Gene3D" id="3.40.640.10">
    <property type="entry name" value="Type I PLP-dependent aspartate aminotransferase-like (Major domain)"/>
    <property type="match status" value="1"/>
</dbReference>
<dbReference type="Pfam" id="PF01276">
    <property type="entry name" value="OKR_DC_1"/>
    <property type="match status" value="1"/>
</dbReference>
<evidence type="ECO:0000313" key="9">
    <source>
        <dbReference type="Proteomes" id="UP000184536"/>
    </source>
</evidence>
<feature type="domain" description="Orn/Lys/Arg decarboxylases family 1 pyridoxal-P attachment site" evidence="6">
    <location>
        <begin position="8"/>
        <end position="368"/>
    </location>
</feature>
<dbReference type="SUPFAM" id="SSF53383">
    <property type="entry name" value="PLP-dependent transferases"/>
    <property type="match status" value="1"/>
</dbReference>
<protein>
    <submittedName>
        <fullName evidence="8">Arginine decarboxylase</fullName>
    </submittedName>
</protein>
<dbReference type="Proteomes" id="UP000184536">
    <property type="component" value="Unassembled WGS sequence"/>
</dbReference>
<keyword evidence="5" id="KW-0456">Lyase</keyword>
<feature type="domain" description="Orn/Lys/Arg decarboxylase C-terminal" evidence="7">
    <location>
        <begin position="399"/>
        <end position="470"/>
    </location>
</feature>
<evidence type="ECO:0000256" key="2">
    <source>
        <dbReference type="ARBA" id="ARBA00010671"/>
    </source>
</evidence>
<dbReference type="InterPro" id="IPR052357">
    <property type="entry name" value="Orn_Lys_Arg_decarboxylase-I"/>
</dbReference>
<dbReference type="AlphaFoldDB" id="A0A1M6PSU8"/>
<dbReference type="InterPro" id="IPR008286">
    <property type="entry name" value="Prn/Lys/Arg_de-COase_C"/>
</dbReference>
<evidence type="ECO:0000256" key="3">
    <source>
        <dbReference type="ARBA" id="ARBA00022793"/>
    </source>
</evidence>
<dbReference type="PANTHER" id="PTHR43277">
    <property type="entry name" value="ARGININE DECARBOXYLASE"/>
    <property type="match status" value="1"/>
</dbReference>
<gene>
    <name evidence="8" type="ORF">SAMN02745975_03667</name>
</gene>